<gene>
    <name evidence="3" type="ORF">HMPREF2087_00138</name>
</gene>
<dbReference type="eggNOG" id="COG1479">
    <property type="taxonomic scope" value="Bacteria"/>
</dbReference>
<dbReference type="InterPro" id="IPR011089">
    <property type="entry name" value="GmrSD_C"/>
</dbReference>
<protein>
    <recommendedName>
        <fullName evidence="5">DUF262 domain-containing protein</fullName>
    </recommendedName>
</protein>
<dbReference type="PANTHER" id="PTHR35149">
    <property type="entry name" value="SLL5132 PROTEIN"/>
    <property type="match status" value="1"/>
</dbReference>
<evidence type="ECO:0000259" key="1">
    <source>
        <dbReference type="Pfam" id="PF03235"/>
    </source>
</evidence>
<evidence type="ECO:0000313" key="3">
    <source>
        <dbReference type="EMBL" id="ETD27230.1"/>
    </source>
</evidence>
<feature type="domain" description="GmrSD restriction endonucleases N-terminal" evidence="1">
    <location>
        <begin position="16"/>
        <end position="219"/>
    </location>
</feature>
<evidence type="ECO:0000259" key="2">
    <source>
        <dbReference type="Pfam" id="PF07510"/>
    </source>
</evidence>
<dbReference type="HOGENOM" id="CLU_011736_2_0_7"/>
<dbReference type="EMBL" id="AZJJ01000001">
    <property type="protein sequence ID" value="ETD27230.1"/>
    <property type="molecule type" value="Genomic_DNA"/>
</dbReference>
<dbReference type="AlphaFoldDB" id="V8CJM1"/>
<dbReference type="Pfam" id="PF07510">
    <property type="entry name" value="GmrSD_C"/>
    <property type="match status" value="1"/>
</dbReference>
<proteinExistence type="predicted"/>
<dbReference type="OrthoDB" id="9798761at2"/>
<dbReference type="PANTHER" id="PTHR35149:SF2">
    <property type="entry name" value="DUF262 DOMAIN-CONTAINING PROTEIN"/>
    <property type="match status" value="1"/>
</dbReference>
<dbReference type="InterPro" id="IPR004919">
    <property type="entry name" value="GmrSD_N"/>
</dbReference>
<evidence type="ECO:0000313" key="4">
    <source>
        <dbReference type="Proteomes" id="UP000018688"/>
    </source>
</evidence>
<dbReference type="STRING" id="1357399.HMPREF2087_00138"/>
<reference evidence="3 4" key="1">
    <citation type="submission" date="2013-10" db="EMBL/GenBank/DDBJ databases">
        <title>The Genome Sequence of Helicobacter canis NCTC 12740.</title>
        <authorList>
            <consortium name="The Broad Institute Genomics Platform"/>
            <person name="Earl A."/>
            <person name="Fox J.G."/>
            <person name="Shen Z."/>
            <person name="Young S.K."/>
            <person name="Zeng Q."/>
            <person name="Gargeya S."/>
            <person name="Fitzgerald M."/>
            <person name="Abouelleil A."/>
            <person name="Alvarado L."/>
            <person name="Chapman S.B."/>
            <person name="Gainer-Dewar J."/>
            <person name="Goldberg J."/>
            <person name="Griggs A."/>
            <person name="Gujja S."/>
            <person name="Hansen M."/>
            <person name="Howarth C."/>
            <person name="Imamovic A."/>
            <person name="Ireland A."/>
            <person name="Larimer J."/>
            <person name="McCowan C."/>
            <person name="Murphy C."/>
            <person name="Pearson M."/>
            <person name="Poon T.W."/>
            <person name="Priest M."/>
            <person name="Roberts A."/>
            <person name="Saif S."/>
            <person name="Shea T."/>
            <person name="Sykes S."/>
            <person name="Wortman J."/>
            <person name="Nusbaum C."/>
            <person name="Birren B."/>
        </authorList>
    </citation>
    <scope>NUCLEOTIDE SEQUENCE [LARGE SCALE GENOMIC DNA]</scope>
    <source>
        <strain evidence="3 4">NCTC 12740</strain>
    </source>
</reference>
<organism evidence="3 4">
    <name type="scientific">Helicobacter canis NCTC 12740</name>
    <dbReference type="NCBI Taxonomy" id="1357399"/>
    <lineage>
        <taxon>Bacteria</taxon>
        <taxon>Pseudomonadati</taxon>
        <taxon>Campylobacterota</taxon>
        <taxon>Epsilonproteobacteria</taxon>
        <taxon>Campylobacterales</taxon>
        <taxon>Helicobacteraceae</taxon>
        <taxon>Helicobacter</taxon>
    </lineage>
</organism>
<evidence type="ECO:0008006" key="5">
    <source>
        <dbReference type="Google" id="ProtNLM"/>
    </source>
</evidence>
<feature type="domain" description="GmrSD restriction endonucleases C-terminal" evidence="2">
    <location>
        <begin position="424"/>
        <end position="555"/>
    </location>
</feature>
<accession>V8CJM1</accession>
<dbReference type="PATRIC" id="fig|1357399.3.peg.144"/>
<dbReference type="Proteomes" id="UP000018688">
    <property type="component" value="Unassembled WGS sequence"/>
</dbReference>
<dbReference type="Pfam" id="PF03235">
    <property type="entry name" value="GmrSD_N"/>
    <property type="match status" value="1"/>
</dbReference>
<dbReference type="RefSeq" id="WP_023929028.1">
    <property type="nucleotide sequence ID" value="NZ_KI669458.1"/>
</dbReference>
<sequence>MKAQQSTINDFFAITNTMFSIPVYQRNYTWSKDNCAKLLEDIINISKNEKTHFMGSITYILHFIDEEGSLRKLQEFVIIDGQQRITTTMLLLKALETKTQDESIKDEISRLLSLSKGQKLRLKPIKRDREAFDLVMQNRWTEIQGKSHIRENYAFFLKELDDYLLKGYGIEEIYGAFLRLKIVGIGLEIGDDDPQVVFESINATGVQLTGLDLIRNYLMMGENSARQEELYKKYWIPLEEWLGANAKSESKELNEFILTYLRIYYEDKVKEGEREIYYSLKAHHREHFPDDIEALMRDMREYGRIYQVFLEGHQYGLEQPNATAQQLANLRKLVGVLVSIKFGVAKPFVLHLARDFEEGKLDYENFYQILQILISYYVRRSVCGEQTAALNKILYSLYSELNGEISADTLKRYLGKRFGRGIFPNDDRITMAFATRNAYSLRNICKFILLEIEKLSNAEPPREEELEVEHFYPQSATQAWRDMVGDYYTFEQDYLNNFGNLTLTGQNLKLSNKPYEEKIELMEKNGSLHLNDYFINNTDSWGIDEMLARSAYLADRFCEVEMFKDLPKEYRVRELGKSLDDDLTFHKFSSITLPNGQRHFARNASYLAKSVIEYLLENAREAFESYTSDELPSCIYWDSSKASARRRDGTLVVPFGKAGFYFVSNAALRDVGKNLKRLIIGCGLNPREFIIE</sequence>
<name>V8CJM1_9HELI</name>
<keyword evidence="4" id="KW-1185">Reference proteome</keyword>
<comment type="caution">
    <text evidence="3">The sequence shown here is derived from an EMBL/GenBank/DDBJ whole genome shotgun (WGS) entry which is preliminary data.</text>
</comment>